<gene>
    <name evidence="10" type="ORF">KFL_003280020</name>
</gene>
<keyword evidence="7 8" id="KW-0012">Acyltransferase</keyword>
<dbReference type="STRING" id="105231.A0A1Y1IG14"/>
<dbReference type="Proteomes" id="UP000054558">
    <property type="component" value="Unassembled WGS sequence"/>
</dbReference>
<evidence type="ECO:0000256" key="2">
    <source>
        <dbReference type="ARBA" id="ARBA00008574"/>
    </source>
</evidence>
<evidence type="ECO:0000256" key="4">
    <source>
        <dbReference type="ARBA" id="ARBA00022692"/>
    </source>
</evidence>
<dbReference type="InterPro" id="IPR039859">
    <property type="entry name" value="PFA4/ZDH16/20/ERF2-like"/>
</dbReference>
<dbReference type="GO" id="GO:0016020">
    <property type="term" value="C:membrane"/>
    <property type="evidence" value="ECO:0007669"/>
    <property type="project" value="UniProtKB-SubCell"/>
</dbReference>
<dbReference type="Pfam" id="PF01529">
    <property type="entry name" value="DHHC"/>
    <property type="match status" value="1"/>
</dbReference>
<evidence type="ECO:0000313" key="10">
    <source>
        <dbReference type="EMBL" id="GAQ87048.1"/>
    </source>
</evidence>
<accession>A0A1Y1IG14</accession>
<keyword evidence="4 8" id="KW-0812">Transmembrane</keyword>
<reference evidence="10 11" key="1">
    <citation type="journal article" date="2014" name="Nat. Commun.">
        <title>Klebsormidium flaccidum genome reveals primary factors for plant terrestrial adaptation.</title>
        <authorList>
            <person name="Hori K."/>
            <person name="Maruyama F."/>
            <person name="Fujisawa T."/>
            <person name="Togashi T."/>
            <person name="Yamamoto N."/>
            <person name="Seo M."/>
            <person name="Sato S."/>
            <person name="Yamada T."/>
            <person name="Mori H."/>
            <person name="Tajima N."/>
            <person name="Moriyama T."/>
            <person name="Ikeuchi M."/>
            <person name="Watanabe M."/>
            <person name="Wada H."/>
            <person name="Kobayashi K."/>
            <person name="Saito M."/>
            <person name="Masuda T."/>
            <person name="Sasaki-Sekimoto Y."/>
            <person name="Mashiguchi K."/>
            <person name="Awai K."/>
            <person name="Shimojima M."/>
            <person name="Masuda S."/>
            <person name="Iwai M."/>
            <person name="Nobusawa T."/>
            <person name="Narise T."/>
            <person name="Kondo S."/>
            <person name="Saito H."/>
            <person name="Sato R."/>
            <person name="Murakawa M."/>
            <person name="Ihara Y."/>
            <person name="Oshima-Yamada Y."/>
            <person name="Ohtaka K."/>
            <person name="Satoh M."/>
            <person name="Sonobe K."/>
            <person name="Ishii M."/>
            <person name="Ohtani R."/>
            <person name="Kanamori-Sato M."/>
            <person name="Honoki R."/>
            <person name="Miyazaki D."/>
            <person name="Mochizuki H."/>
            <person name="Umetsu J."/>
            <person name="Higashi K."/>
            <person name="Shibata D."/>
            <person name="Kamiya Y."/>
            <person name="Sato N."/>
            <person name="Nakamura Y."/>
            <person name="Tabata S."/>
            <person name="Ida S."/>
            <person name="Kurokawa K."/>
            <person name="Ohta H."/>
        </authorList>
    </citation>
    <scope>NUCLEOTIDE SEQUENCE [LARGE SCALE GENOMIC DNA]</scope>
    <source>
        <strain evidence="10 11">NIES-2285</strain>
    </source>
</reference>
<name>A0A1Y1IG14_KLENI</name>
<dbReference type="GO" id="GO:0016409">
    <property type="term" value="F:palmitoyltransferase activity"/>
    <property type="evidence" value="ECO:0000318"/>
    <property type="project" value="GO_Central"/>
</dbReference>
<keyword evidence="3 8" id="KW-0808">Transferase</keyword>
<sequence length="332" mass="37473">MALTPSRLLSITVCLVLSAYAFVCYTTVQLVIFPSMGPELTTPLVLHLSAFSAIALLGIVSYAAAVMIDPGSVPPGWMPDAEENNDMAVQEVKSDGGARFCSKCQAYKPPRCHHCRICKACVLRMDHHCVWIANCVGQHNYHPFFLFVLYFLVGCAYALYLLINQLLQDIDSLEDTASEAQERDRRRLPHQSFEISWDSLYRIFTAILVLPLAIGLGVLFCWHVYLVLHNKTTIEYHEGVRARWLAKKKGQLYKHPYDLGIVRNLITIFGPNATSWFWPTLQSPGGDGLSFRTYLHLSTETDRSVGLDEEVRLETRTDDDDFISLGHKPVIH</sequence>
<evidence type="ECO:0000256" key="7">
    <source>
        <dbReference type="ARBA" id="ARBA00023315"/>
    </source>
</evidence>
<dbReference type="EMBL" id="DF237277">
    <property type="protein sequence ID" value="GAQ87048.1"/>
    <property type="molecule type" value="Genomic_DNA"/>
</dbReference>
<dbReference type="AlphaFoldDB" id="A0A1Y1IG14"/>
<comment type="catalytic activity">
    <reaction evidence="8">
        <text>L-cysteinyl-[protein] + hexadecanoyl-CoA = S-hexadecanoyl-L-cysteinyl-[protein] + CoA</text>
        <dbReference type="Rhea" id="RHEA:36683"/>
        <dbReference type="Rhea" id="RHEA-COMP:10131"/>
        <dbReference type="Rhea" id="RHEA-COMP:11032"/>
        <dbReference type="ChEBI" id="CHEBI:29950"/>
        <dbReference type="ChEBI" id="CHEBI:57287"/>
        <dbReference type="ChEBI" id="CHEBI:57379"/>
        <dbReference type="ChEBI" id="CHEBI:74151"/>
        <dbReference type="EC" id="2.3.1.225"/>
    </reaction>
</comment>
<evidence type="ECO:0000256" key="1">
    <source>
        <dbReference type="ARBA" id="ARBA00004141"/>
    </source>
</evidence>
<proteinExistence type="inferred from homology"/>
<evidence type="ECO:0000256" key="6">
    <source>
        <dbReference type="ARBA" id="ARBA00023136"/>
    </source>
</evidence>
<comment type="domain">
    <text evidence="8">The DHHC domain is required for palmitoyltransferase activity.</text>
</comment>
<evidence type="ECO:0000256" key="8">
    <source>
        <dbReference type="RuleBase" id="RU079119"/>
    </source>
</evidence>
<feature type="transmembrane region" description="Helical" evidence="8">
    <location>
        <begin position="144"/>
        <end position="163"/>
    </location>
</feature>
<comment type="subcellular location">
    <subcellularLocation>
        <location evidence="1">Membrane</location>
        <topology evidence="1">Multi-pass membrane protein</topology>
    </subcellularLocation>
</comment>
<feature type="transmembrane region" description="Helical" evidence="8">
    <location>
        <begin position="45"/>
        <end position="68"/>
    </location>
</feature>
<dbReference type="PANTHER" id="PTHR12246">
    <property type="entry name" value="PALMITOYLTRANSFERASE ZDHHC16"/>
    <property type="match status" value="1"/>
</dbReference>
<dbReference type="OMA" id="VAVQTFH"/>
<feature type="domain" description="Palmitoyltransferase DHHC" evidence="9">
    <location>
        <begin position="97"/>
        <end position="237"/>
    </location>
</feature>
<evidence type="ECO:0000256" key="5">
    <source>
        <dbReference type="ARBA" id="ARBA00022989"/>
    </source>
</evidence>
<feature type="transmembrane region" description="Helical" evidence="8">
    <location>
        <begin position="203"/>
        <end position="228"/>
    </location>
</feature>
<dbReference type="InterPro" id="IPR001594">
    <property type="entry name" value="Palmitoyltrfase_DHHC"/>
</dbReference>
<evidence type="ECO:0000313" key="11">
    <source>
        <dbReference type="Proteomes" id="UP000054558"/>
    </source>
</evidence>
<keyword evidence="11" id="KW-1185">Reference proteome</keyword>
<protein>
    <recommendedName>
        <fullName evidence="8">S-acyltransferase</fullName>
        <ecNumber evidence="8">2.3.1.225</ecNumber>
    </recommendedName>
    <alternativeName>
        <fullName evidence="8">Palmitoyltransferase</fullName>
    </alternativeName>
</protein>
<keyword evidence="6 8" id="KW-0472">Membrane</keyword>
<evidence type="ECO:0000256" key="3">
    <source>
        <dbReference type="ARBA" id="ARBA00022679"/>
    </source>
</evidence>
<keyword evidence="5 8" id="KW-1133">Transmembrane helix</keyword>
<dbReference type="GO" id="GO:0019706">
    <property type="term" value="F:protein-cysteine S-palmitoyltransferase activity"/>
    <property type="evidence" value="ECO:0007669"/>
    <property type="project" value="UniProtKB-EC"/>
</dbReference>
<evidence type="ECO:0000259" key="9">
    <source>
        <dbReference type="Pfam" id="PF01529"/>
    </source>
</evidence>
<dbReference type="EC" id="2.3.1.225" evidence="8"/>
<dbReference type="OrthoDB" id="331948at2759"/>
<organism evidence="10 11">
    <name type="scientific">Klebsormidium nitens</name>
    <name type="common">Green alga</name>
    <name type="synonym">Ulothrix nitens</name>
    <dbReference type="NCBI Taxonomy" id="105231"/>
    <lineage>
        <taxon>Eukaryota</taxon>
        <taxon>Viridiplantae</taxon>
        <taxon>Streptophyta</taxon>
        <taxon>Klebsormidiophyceae</taxon>
        <taxon>Klebsormidiales</taxon>
        <taxon>Klebsormidiaceae</taxon>
        <taxon>Klebsormidium</taxon>
    </lineage>
</organism>
<dbReference type="PROSITE" id="PS50216">
    <property type="entry name" value="DHHC"/>
    <property type="match status" value="1"/>
</dbReference>
<comment type="similarity">
    <text evidence="2 8">Belongs to the DHHC palmitoyltransferase family.</text>
</comment>